<proteinExistence type="predicted"/>
<dbReference type="InterPro" id="IPR032675">
    <property type="entry name" value="LRR_dom_sf"/>
</dbReference>
<evidence type="ECO:0000313" key="2">
    <source>
        <dbReference type="EMBL" id="KAF5195368.1"/>
    </source>
</evidence>
<gene>
    <name evidence="2" type="ORF">FRX31_015044</name>
</gene>
<protein>
    <submittedName>
        <fullName evidence="2">Disease resistance protein</fullName>
    </submittedName>
</protein>
<sequence length="504" mass="57338">MNSLKDLNLSFNSHLTSLPKSISNLINLKKLSLESCSSLRILTLTPRHLPLSLEELNLSNSSCLQGIKSYSSSSEDIIPNLRVINISGIQLQWISFKNYSSLENIILQSNANLQFLDLSGTKITKFPLEGICKPHLNGLTRLDLLGVKHIYSVHWNDIDWLPLEVYWDECGDGSIEHMQIPLSKWRKEGSGGVFLSLTSANILQTLSPSSQLWETCLSRFLVYICPCADRGKGKAAHPQKKLSQYKNINTRLNPCPPCHERCLEIEGGNLFRRGIAVLSHTNFLYLHDSTFKLFSNLGLENMNALTECRIERCHEIEVIFDVPITKINQPLLTCLEKLQISNLMKLTYMCTSEQTLNKGSFSSLKHLQLEYCARVVKIFSSGVFLENLKVLDIKFCARLEEIFSGEHEQGSFPQLQTLFLSELPSLKHIVRDVPLLSLEKAQIKGCLKLRTLPISSSRGRAMVDTTIVIKGESEWWEQLEWKDNNMKHQICFIPWKPFKYPRGS</sequence>
<evidence type="ECO:0000313" key="3">
    <source>
        <dbReference type="Proteomes" id="UP000554482"/>
    </source>
</evidence>
<reference evidence="2 3" key="1">
    <citation type="submission" date="2020-06" db="EMBL/GenBank/DDBJ databases">
        <title>Transcriptomic and genomic resources for Thalictrum thalictroides and T. hernandezii: Facilitating candidate gene discovery in an emerging model plant lineage.</title>
        <authorList>
            <person name="Arias T."/>
            <person name="Riano-Pachon D.M."/>
            <person name="Di Stilio V.S."/>
        </authorList>
    </citation>
    <scope>NUCLEOTIDE SEQUENCE [LARGE SCALE GENOMIC DNA]</scope>
    <source>
        <strain evidence="3">cv. WT478/WT964</strain>
        <tissue evidence="2">Leaves</tissue>
    </source>
</reference>
<name>A0A7J6WET4_THATH</name>
<evidence type="ECO:0000259" key="1">
    <source>
        <dbReference type="Pfam" id="PF23247"/>
    </source>
</evidence>
<dbReference type="Proteomes" id="UP000554482">
    <property type="component" value="Unassembled WGS sequence"/>
</dbReference>
<dbReference type="SUPFAM" id="SSF52058">
    <property type="entry name" value="L domain-like"/>
    <property type="match status" value="1"/>
</dbReference>
<keyword evidence="3" id="KW-1185">Reference proteome</keyword>
<dbReference type="AlphaFoldDB" id="A0A7J6WET4"/>
<dbReference type="InterPro" id="IPR050905">
    <property type="entry name" value="Plant_NBS-LRR"/>
</dbReference>
<dbReference type="Gene3D" id="3.80.10.10">
    <property type="entry name" value="Ribonuclease Inhibitor"/>
    <property type="match status" value="2"/>
</dbReference>
<feature type="domain" description="Disease resistance protein At4g27190-like leucine-rich repeats" evidence="1">
    <location>
        <begin position="349"/>
        <end position="452"/>
    </location>
</feature>
<dbReference type="EMBL" id="JABWDY010017417">
    <property type="protein sequence ID" value="KAF5195368.1"/>
    <property type="molecule type" value="Genomic_DNA"/>
</dbReference>
<organism evidence="2 3">
    <name type="scientific">Thalictrum thalictroides</name>
    <name type="common">Rue-anemone</name>
    <name type="synonym">Anemone thalictroides</name>
    <dbReference type="NCBI Taxonomy" id="46969"/>
    <lineage>
        <taxon>Eukaryota</taxon>
        <taxon>Viridiplantae</taxon>
        <taxon>Streptophyta</taxon>
        <taxon>Embryophyta</taxon>
        <taxon>Tracheophyta</taxon>
        <taxon>Spermatophyta</taxon>
        <taxon>Magnoliopsida</taxon>
        <taxon>Ranunculales</taxon>
        <taxon>Ranunculaceae</taxon>
        <taxon>Thalictroideae</taxon>
        <taxon>Thalictrum</taxon>
    </lineage>
</organism>
<dbReference type="Pfam" id="PF23247">
    <property type="entry name" value="LRR_RPS2"/>
    <property type="match status" value="1"/>
</dbReference>
<dbReference type="PANTHER" id="PTHR33463">
    <property type="entry name" value="NB-ARC DOMAIN-CONTAINING PROTEIN-RELATED"/>
    <property type="match status" value="1"/>
</dbReference>
<accession>A0A7J6WET4</accession>
<comment type="caution">
    <text evidence="2">The sequence shown here is derived from an EMBL/GenBank/DDBJ whole genome shotgun (WGS) entry which is preliminary data.</text>
</comment>
<dbReference type="InterPro" id="IPR057135">
    <property type="entry name" value="At4g27190-like_LRR"/>
</dbReference>
<dbReference type="OrthoDB" id="998760at2759"/>
<dbReference type="PANTHER" id="PTHR33463:SF209">
    <property type="entry name" value="DISEASE RESISTANCE PROTEIN RPS2-LIKE"/>
    <property type="match status" value="1"/>
</dbReference>